<protein>
    <recommendedName>
        <fullName evidence="1">RNase H type-1 domain-containing protein</fullName>
    </recommendedName>
</protein>
<dbReference type="AlphaFoldDB" id="A0A6A4KXW3"/>
<dbReference type="SUPFAM" id="SSF53098">
    <property type="entry name" value="Ribonuclease H-like"/>
    <property type="match status" value="1"/>
</dbReference>
<proteinExistence type="predicted"/>
<dbReference type="PANTHER" id="PTHR34023">
    <property type="entry name" value="RNASE H DOMAIN-CONTAINING PROTEIN"/>
    <property type="match status" value="1"/>
</dbReference>
<reference evidence="2" key="1">
    <citation type="journal article" date="2019" name="Genome Biol. Evol.">
        <title>The Rhododendron genome and chromosomal organization provide insight into shared whole-genome duplications across the heath family (Ericaceae).</title>
        <authorList>
            <person name="Soza V.L."/>
            <person name="Lindsley D."/>
            <person name="Waalkes A."/>
            <person name="Ramage E."/>
            <person name="Patwardhan R.P."/>
            <person name="Burton J.N."/>
            <person name="Adey A."/>
            <person name="Kumar A."/>
            <person name="Qiu R."/>
            <person name="Shendure J."/>
            <person name="Hall B."/>
        </authorList>
    </citation>
    <scope>NUCLEOTIDE SEQUENCE</scope>
    <source>
        <strain evidence="2">RSF 1966-606</strain>
    </source>
</reference>
<dbReference type="OrthoDB" id="1752183at2759"/>
<dbReference type="InterPro" id="IPR036397">
    <property type="entry name" value="RNaseH_sf"/>
</dbReference>
<dbReference type="Gene3D" id="3.30.420.10">
    <property type="entry name" value="Ribonuclease H-like superfamily/Ribonuclease H"/>
    <property type="match status" value="1"/>
</dbReference>
<dbReference type="Pfam" id="PF13456">
    <property type="entry name" value="RVT_3"/>
    <property type="match status" value="1"/>
</dbReference>
<evidence type="ECO:0000313" key="2">
    <source>
        <dbReference type="EMBL" id="KAE9450385.1"/>
    </source>
</evidence>
<dbReference type="CDD" id="cd06222">
    <property type="entry name" value="RNase_H_like"/>
    <property type="match status" value="1"/>
</dbReference>
<dbReference type="InterPro" id="IPR012337">
    <property type="entry name" value="RNaseH-like_sf"/>
</dbReference>
<feature type="domain" description="RNase H type-1" evidence="1">
    <location>
        <begin position="1"/>
        <end position="70"/>
    </location>
</feature>
<sequence length="105" mass="11399">GLTITLEKGLSNVSIETDSQMAVKLITKGPPAGHPQQALIEDSRVLMTRTQSTLGHIFRQANQSTDNLAHLGPEQESDLVVTEETPPSVRLFVLEDAMGIGHLRN</sequence>
<dbReference type="EMBL" id="QEFC01002830">
    <property type="protein sequence ID" value="KAE9450385.1"/>
    <property type="molecule type" value="Genomic_DNA"/>
</dbReference>
<feature type="non-terminal residue" evidence="2">
    <location>
        <position position="1"/>
    </location>
</feature>
<dbReference type="GO" id="GO:0004523">
    <property type="term" value="F:RNA-DNA hybrid ribonuclease activity"/>
    <property type="evidence" value="ECO:0007669"/>
    <property type="project" value="InterPro"/>
</dbReference>
<dbReference type="GO" id="GO:0003676">
    <property type="term" value="F:nucleic acid binding"/>
    <property type="evidence" value="ECO:0007669"/>
    <property type="project" value="InterPro"/>
</dbReference>
<name>A0A6A4KXW3_9ERIC</name>
<dbReference type="InterPro" id="IPR002156">
    <property type="entry name" value="RNaseH_domain"/>
</dbReference>
<comment type="caution">
    <text evidence="2">The sequence shown here is derived from an EMBL/GenBank/DDBJ whole genome shotgun (WGS) entry which is preliminary data.</text>
</comment>
<evidence type="ECO:0000259" key="1">
    <source>
        <dbReference type="Pfam" id="PF13456"/>
    </source>
</evidence>
<accession>A0A6A4KXW3</accession>
<dbReference type="InterPro" id="IPR044730">
    <property type="entry name" value="RNase_H-like_dom_plant"/>
</dbReference>
<organism evidence="2">
    <name type="scientific">Rhododendron williamsianum</name>
    <dbReference type="NCBI Taxonomy" id="262921"/>
    <lineage>
        <taxon>Eukaryota</taxon>
        <taxon>Viridiplantae</taxon>
        <taxon>Streptophyta</taxon>
        <taxon>Embryophyta</taxon>
        <taxon>Tracheophyta</taxon>
        <taxon>Spermatophyta</taxon>
        <taxon>Magnoliopsida</taxon>
        <taxon>eudicotyledons</taxon>
        <taxon>Gunneridae</taxon>
        <taxon>Pentapetalae</taxon>
        <taxon>asterids</taxon>
        <taxon>Ericales</taxon>
        <taxon>Ericaceae</taxon>
        <taxon>Ericoideae</taxon>
        <taxon>Rhodoreae</taxon>
        <taxon>Rhododendron</taxon>
    </lineage>
</organism>
<dbReference type="PANTHER" id="PTHR34023:SF4">
    <property type="entry name" value="RNASE H TYPE-1 DOMAIN-CONTAINING PROTEIN"/>
    <property type="match status" value="1"/>
</dbReference>
<gene>
    <name evidence="2" type="ORF">C3L33_17714</name>
</gene>